<dbReference type="GO" id="GO:0050577">
    <property type="term" value="F:GDP-L-fucose synthase activity"/>
    <property type="evidence" value="ECO:0007669"/>
    <property type="project" value="UniProtKB-UniRule"/>
</dbReference>
<feature type="binding site" evidence="5">
    <location>
        <position position="145"/>
    </location>
    <ligand>
        <name>NADP(+)</name>
        <dbReference type="ChEBI" id="CHEBI:58349"/>
    </ligand>
</feature>
<feature type="binding site" evidence="5">
    <location>
        <position position="214"/>
    </location>
    <ligand>
        <name>substrate</name>
    </ligand>
</feature>
<comment type="similarity">
    <text evidence="1 5">Belongs to the NAD(P)-dependent epimerase/dehydratase family. Fucose synthase subfamily.</text>
</comment>
<dbReference type="CDD" id="cd05239">
    <property type="entry name" value="GDP_FS_SDR_e"/>
    <property type="match status" value="1"/>
</dbReference>
<comment type="function">
    <text evidence="5">Catalyzes the two-step NADP-dependent conversion of GDP-4-dehydro-6-deoxy-D-mannose to GDP-fucose, involving an epimerase and a reductase reaction.</text>
</comment>
<dbReference type="STRING" id="362413.RC62_3906"/>
<feature type="binding site" evidence="5">
    <location>
        <begin position="15"/>
        <end position="21"/>
    </location>
    <ligand>
        <name>NADP(+)</name>
        <dbReference type="ChEBI" id="CHEBI:58349"/>
    </ligand>
</feature>
<evidence type="ECO:0000256" key="1">
    <source>
        <dbReference type="ARBA" id="ARBA00005959"/>
    </source>
</evidence>
<keyword evidence="4 5" id="KW-0413">Isomerase</keyword>
<dbReference type="PATRIC" id="fig|362413.3.peg.3832"/>
<dbReference type="Pfam" id="PF01370">
    <property type="entry name" value="Epimerase"/>
    <property type="match status" value="1"/>
</dbReference>
<dbReference type="Proteomes" id="UP000050443">
    <property type="component" value="Unassembled WGS sequence"/>
</dbReference>
<comment type="caution">
    <text evidence="5">Lacks conserved residue(s) required for the propagation of feature annotation.</text>
</comment>
<feature type="binding site" evidence="5">
    <location>
        <position position="184"/>
    </location>
    <ligand>
        <name>NADP(+)</name>
        <dbReference type="ChEBI" id="CHEBI:58349"/>
    </ligand>
</feature>
<proteinExistence type="inferred from homology"/>
<dbReference type="GO" id="GO:0042351">
    <property type="term" value="P:'de novo' GDP-L-fucose biosynthetic process"/>
    <property type="evidence" value="ECO:0007669"/>
    <property type="project" value="UniProtKB-UniRule"/>
</dbReference>
<feature type="binding site" evidence="5">
    <location>
        <begin position="168"/>
        <end position="171"/>
    </location>
    <ligand>
        <name>NADP(+)</name>
        <dbReference type="ChEBI" id="CHEBI:58349"/>
    </ligand>
</feature>
<keyword evidence="2 5" id="KW-0521">NADP</keyword>
<comment type="caution">
    <text evidence="7">The sequence shown here is derived from an EMBL/GenBank/DDBJ whole genome shotgun (WGS) entry which is preliminary data.</text>
</comment>
<evidence type="ECO:0000256" key="2">
    <source>
        <dbReference type="ARBA" id="ARBA00022857"/>
    </source>
</evidence>
<dbReference type="InterPro" id="IPR001509">
    <property type="entry name" value="Epimerase_deHydtase"/>
</dbReference>
<dbReference type="HAMAP" id="MF_00956">
    <property type="entry name" value="GDP_fucose_synth"/>
    <property type="match status" value="1"/>
</dbReference>
<accession>A0A0Q0SBU9</accession>
<dbReference type="InterPro" id="IPR028614">
    <property type="entry name" value="GDP_fucose/colitose_synth"/>
</dbReference>
<evidence type="ECO:0000256" key="3">
    <source>
        <dbReference type="ARBA" id="ARBA00023002"/>
    </source>
</evidence>
<comment type="pathway">
    <text evidence="5">Nucleotide-sugar biosynthesis; GDP-L-fucose biosynthesis via de novo pathway; GDP-L-fucose from GDP-alpha-D-mannose: step 2/2.</text>
</comment>
<organism evidence="7 8">
    <name type="scientific">Flavobacterium aquidurense</name>
    <dbReference type="NCBI Taxonomy" id="362413"/>
    <lineage>
        <taxon>Bacteria</taxon>
        <taxon>Pseudomonadati</taxon>
        <taxon>Bacteroidota</taxon>
        <taxon>Flavobacteriia</taxon>
        <taxon>Flavobacteriales</taxon>
        <taxon>Flavobacteriaceae</taxon>
        <taxon>Flavobacterium</taxon>
    </lineage>
</organism>
<name>A0A0Q0SBU9_9FLAO</name>
<evidence type="ECO:0000313" key="8">
    <source>
        <dbReference type="Proteomes" id="UP000050443"/>
    </source>
</evidence>
<gene>
    <name evidence="5" type="primary">fcl</name>
    <name evidence="7" type="ORF">RC62_3906</name>
</gene>
<dbReference type="EMBL" id="JRLF01000007">
    <property type="protein sequence ID" value="KQB41561.1"/>
    <property type="molecule type" value="Genomic_DNA"/>
</dbReference>
<dbReference type="GO" id="GO:0070401">
    <property type="term" value="F:NADP+ binding"/>
    <property type="evidence" value="ECO:0007669"/>
    <property type="project" value="UniProtKB-UniRule"/>
</dbReference>
<keyword evidence="3 5" id="KW-0560">Oxidoreductase</keyword>
<evidence type="ECO:0000256" key="4">
    <source>
        <dbReference type="ARBA" id="ARBA00023235"/>
    </source>
</evidence>
<dbReference type="Gene3D" id="3.40.50.720">
    <property type="entry name" value="NAD(P)-binding Rossmann-like Domain"/>
    <property type="match status" value="1"/>
</dbReference>
<dbReference type="RefSeq" id="WP_082421224.1">
    <property type="nucleotide sequence ID" value="NZ_JRLF01000007.1"/>
</dbReference>
<dbReference type="Gene3D" id="3.90.25.10">
    <property type="entry name" value="UDP-galactose 4-epimerase, domain 1"/>
    <property type="match status" value="1"/>
</dbReference>
<sequence length="312" mass="35066">MVNNINKDAKIYITGHTGMLGSITLNFFKENGYSNIITTTHKTLDLINQQQVDDFFDRERPEYVIHIAAKVGGIKANIDNPAIFLYDNLMMQSNIINSSYKHGVKKFVFIASSCIYPAASPQPMKEEYLLDGKLEPTNEGYAVAKIAGIKLLETYNKQYGFNGISLIPSNLYGPNDTFDLNHAHVLSSLVKRFVDAKNDNAASLTLWGTGIARREFLHVEDFSKAILYFFENYNSPDFINVGPGTDISIKELAELISSKVKYSGEILWDESKPNGMLKKCMDVSNMLNEGFKPNKTLETGIEEVIKSYKNKQ</sequence>
<evidence type="ECO:0000259" key="6">
    <source>
        <dbReference type="Pfam" id="PF01370"/>
    </source>
</evidence>
<dbReference type="AlphaFoldDB" id="A0A0Q0SBU9"/>
<reference evidence="7 8" key="1">
    <citation type="submission" date="2014-09" db="EMBL/GenBank/DDBJ databases">
        <title>Genome sequence of Flavobacterium aquidurense RC62.</title>
        <authorList>
            <person name="Kim J.F."/>
            <person name="Kwak M.-J."/>
        </authorList>
    </citation>
    <scope>NUCLEOTIDE SEQUENCE [LARGE SCALE GENOMIC DNA]</scope>
    <source>
        <strain evidence="7 8">RC62</strain>
    </source>
</reference>
<protein>
    <recommendedName>
        <fullName evidence="5">GDP-L-fucose synthase</fullName>
        <ecNumber evidence="5">1.1.1.271</ecNumber>
    </recommendedName>
    <alternativeName>
        <fullName evidence="5">GDP-4-keto-6-deoxy-D-mannose-3,5-epimerase-4-reductase</fullName>
    </alternativeName>
</protein>
<evidence type="ECO:0000313" key="7">
    <source>
        <dbReference type="EMBL" id="KQB41561.1"/>
    </source>
</evidence>
<dbReference type="OrthoDB" id="9811425at2"/>
<dbReference type="GO" id="GO:0016853">
    <property type="term" value="F:isomerase activity"/>
    <property type="evidence" value="ECO:0007669"/>
    <property type="project" value="UniProtKB-KW"/>
</dbReference>
<keyword evidence="5" id="KW-0511">Multifunctional enzyme</keyword>
<dbReference type="PANTHER" id="PTHR43238">
    <property type="entry name" value="GDP-L-FUCOSE SYNTHASE"/>
    <property type="match status" value="1"/>
</dbReference>
<feature type="site" description="Important for catalytic activity" evidence="5">
    <location>
        <position position="112"/>
    </location>
</feature>
<dbReference type="InterPro" id="IPR036291">
    <property type="entry name" value="NAD(P)-bd_dom_sf"/>
</dbReference>
<feature type="binding site" evidence="5">
    <location>
        <position position="192"/>
    </location>
    <ligand>
        <name>substrate</name>
    </ligand>
</feature>
<comment type="catalytic activity">
    <reaction evidence="5">
        <text>GDP-beta-L-fucose + NADP(+) = GDP-4-dehydro-alpha-D-rhamnose + NADPH + H(+)</text>
        <dbReference type="Rhea" id="RHEA:18885"/>
        <dbReference type="ChEBI" id="CHEBI:15378"/>
        <dbReference type="ChEBI" id="CHEBI:57273"/>
        <dbReference type="ChEBI" id="CHEBI:57783"/>
        <dbReference type="ChEBI" id="CHEBI:57964"/>
        <dbReference type="ChEBI" id="CHEBI:58349"/>
        <dbReference type="EC" id="1.1.1.271"/>
    </reaction>
</comment>
<feature type="active site" description="Proton donor/acceptor" evidence="5">
    <location>
        <position position="141"/>
    </location>
</feature>
<dbReference type="SUPFAM" id="SSF51735">
    <property type="entry name" value="NAD(P)-binding Rossmann-fold domains"/>
    <property type="match status" value="1"/>
</dbReference>
<dbReference type="UniPathway" id="UPA00128">
    <property type="reaction ID" value="UER00191"/>
</dbReference>
<feature type="binding site" evidence="5">
    <location>
        <position position="207"/>
    </location>
    <ligand>
        <name>substrate</name>
    </ligand>
</feature>
<feature type="site" description="Important for catalytic activity" evidence="5">
    <location>
        <position position="114"/>
    </location>
</feature>
<dbReference type="PANTHER" id="PTHR43238:SF1">
    <property type="entry name" value="GDP-L-FUCOSE SYNTHASE"/>
    <property type="match status" value="1"/>
</dbReference>
<feature type="binding site" evidence="5">
    <location>
        <begin position="110"/>
        <end position="113"/>
    </location>
    <ligand>
        <name>NADP(+)</name>
        <dbReference type="ChEBI" id="CHEBI:58349"/>
    </ligand>
</feature>
<dbReference type="EC" id="1.1.1.271" evidence="5"/>
<evidence type="ECO:0000256" key="5">
    <source>
        <dbReference type="HAMAP-Rule" id="MF_00956"/>
    </source>
</evidence>
<feature type="domain" description="NAD-dependent epimerase/dehydratase" evidence="6">
    <location>
        <begin position="11"/>
        <end position="242"/>
    </location>
</feature>